<dbReference type="Gene3D" id="3.20.20.370">
    <property type="entry name" value="Glycoside hydrolase/deacetylase"/>
    <property type="match status" value="1"/>
</dbReference>
<dbReference type="EMBL" id="AFUN01000034">
    <property type="protein sequence ID" value="EGR96758.1"/>
    <property type="molecule type" value="Genomic_DNA"/>
</dbReference>
<dbReference type="PANTHER" id="PTHR30292">
    <property type="entry name" value="UNCHARACTERIZED PROTEIN YBGL-RELATED"/>
    <property type="match status" value="1"/>
</dbReference>
<dbReference type="InterPro" id="IPR011330">
    <property type="entry name" value="Glyco_hydro/deAcase_b/a-brl"/>
</dbReference>
<comment type="caution">
    <text evidence="2">The sequence shown here is derived from an EMBL/GenBank/DDBJ whole genome shotgun (WGS) entry which is preliminary data.</text>
</comment>
<dbReference type="EC" id="3.5.2.9" evidence="1"/>
<evidence type="ECO:0000313" key="2">
    <source>
        <dbReference type="EMBL" id="EGR96758.1"/>
    </source>
</evidence>
<proteinExistence type="inferred from homology"/>
<dbReference type="STRING" id="1574624.GCA_001642025_01842"/>
<comment type="function">
    <text evidence="1">Catalyzes the cleavage of 5-oxoproline to form L-glutamate coupled to the hydrolysis of ATP to ADP and inorganic phosphate.</text>
</comment>
<sequence>MVRSFLASGGYMASLQKRLEPSGGSFTTGRVDREGSQRHPYVMATVDLNADMGESFGSWKMGDDESLLKIVTSANVACGFHGGDAVVMGRTCKAAAEQGVCIGAHVSYRDLAGFGRNFIDVDPARLRDEIIYQLSALRGIAAVHGASVRYVKPHGALYNTIVYHHDQAQAVVEAVRAVNSATGTDVAILDLPGALVLALAEQQGVRTLNEAFADRAYNPDGTLVPRRQEGSVLHDPDEVAERVVTLVTQGSVTAIDGTEVPIKADSVCVHGDTPGAVAMATAVRDRLANAGVELRAAA</sequence>
<dbReference type="GO" id="GO:0005975">
    <property type="term" value="P:carbohydrate metabolic process"/>
    <property type="evidence" value="ECO:0007669"/>
    <property type="project" value="InterPro"/>
</dbReference>
<dbReference type="NCBIfam" id="NF003814">
    <property type="entry name" value="PRK05406.1-3"/>
    <property type="match status" value="1"/>
</dbReference>
<keyword evidence="1" id="KW-0067">ATP-binding</keyword>
<dbReference type="HAMAP" id="MF_00691">
    <property type="entry name" value="PxpA"/>
    <property type="match status" value="1"/>
</dbReference>
<comment type="similarity">
    <text evidence="1">Belongs to the LamB/PxpA family.</text>
</comment>
<keyword evidence="1" id="KW-0378">Hydrolase</keyword>
<dbReference type="AlphaFoldDB" id="F9NVW5"/>
<dbReference type="SUPFAM" id="SSF88713">
    <property type="entry name" value="Glycoside hydrolase/deacetylase"/>
    <property type="match status" value="1"/>
</dbReference>
<dbReference type="CDD" id="cd10787">
    <property type="entry name" value="LamB_YcsF_like"/>
    <property type="match status" value="1"/>
</dbReference>
<dbReference type="Proteomes" id="UP000007832">
    <property type="component" value="Unassembled WGS sequence"/>
</dbReference>
<name>F9NVW5_9ACTN</name>
<organism evidence="2 3">
    <name type="scientific">[Propionibacterium] namnetense SK182B-JCVI</name>
    <dbReference type="NCBI Taxonomy" id="1051006"/>
    <lineage>
        <taxon>Bacteria</taxon>
        <taxon>Bacillati</taxon>
        <taxon>Actinomycetota</taxon>
        <taxon>Actinomycetes</taxon>
        <taxon>Propionibacteriales</taxon>
        <taxon>Propionibacteriaceae</taxon>
        <taxon>Cutibacterium</taxon>
    </lineage>
</organism>
<evidence type="ECO:0000256" key="1">
    <source>
        <dbReference type="HAMAP-Rule" id="MF_00691"/>
    </source>
</evidence>
<dbReference type="NCBIfam" id="NF003816">
    <property type="entry name" value="PRK05406.1-5"/>
    <property type="match status" value="1"/>
</dbReference>
<dbReference type="GO" id="GO:0005524">
    <property type="term" value="F:ATP binding"/>
    <property type="evidence" value="ECO:0007669"/>
    <property type="project" value="UniProtKB-UniRule"/>
</dbReference>
<accession>F9NVW5</accession>
<dbReference type="PATRIC" id="fig|1051006.4.peg.1316"/>
<reference evidence="2 3" key="1">
    <citation type="submission" date="2011-07" db="EMBL/GenBank/DDBJ databases">
        <title>Genome Sequence of Propionibacterium acnes SK182B-JCVI.</title>
        <authorList>
            <person name="Durkin A.S."/>
            <person name="Madupu R."/>
            <person name="Hostetler J."/>
            <person name="Radune D."/>
            <person name="Torralba M."/>
            <person name="Methe B."/>
            <person name="Sutton G."/>
            <person name="Strausberg R.L."/>
            <person name="Nelson K.E."/>
        </authorList>
    </citation>
    <scope>NUCLEOTIDE SEQUENCE [LARGE SCALE GENOMIC DNA]</scope>
    <source>
        <strain evidence="2 3">SK182B-JCVI</strain>
    </source>
</reference>
<dbReference type="eggNOG" id="COG1540">
    <property type="taxonomic scope" value="Bacteria"/>
</dbReference>
<comment type="subunit">
    <text evidence="1">Forms a complex composed of PxpA, PxpB and PxpC.</text>
</comment>
<comment type="catalytic activity">
    <reaction evidence="1">
        <text>5-oxo-L-proline + ATP + 2 H2O = L-glutamate + ADP + phosphate + H(+)</text>
        <dbReference type="Rhea" id="RHEA:10348"/>
        <dbReference type="ChEBI" id="CHEBI:15377"/>
        <dbReference type="ChEBI" id="CHEBI:15378"/>
        <dbReference type="ChEBI" id="CHEBI:29985"/>
        <dbReference type="ChEBI" id="CHEBI:30616"/>
        <dbReference type="ChEBI" id="CHEBI:43474"/>
        <dbReference type="ChEBI" id="CHEBI:58402"/>
        <dbReference type="ChEBI" id="CHEBI:456216"/>
        <dbReference type="EC" id="3.5.2.9"/>
    </reaction>
</comment>
<keyword evidence="1" id="KW-0547">Nucleotide-binding</keyword>
<dbReference type="GO" id="GO:0017168">
    <property type="term" value="F:5-oxoprolinase (ATP-hydrolyzing) activity"/>
    <property type="evidence" value="ECO:0007669"/>
    <property type="project" value="UniProtKB-UniRule"/>
</dbReference>
<dbReference type="PANTHER" id="PTHR30292:SF0">
    <property type="entry name" value="5-OXOPROLINASE SUBUNIT A"/>
    <property type="match status" value="1"/>
</dbReference>
<gene>
    <name evidence="1" type="primary">pxpA</name>
    <name evidence="2" type="ORF">HMPREF1162_1696</name>
</gene>
<evidence type="ECO:0000313" key="3">
    <source>
        <dbReference type="Proteomes" id="UP000007832"/>
    </source>
</evidence>
<protein>
    <recommendedName>
        <fullName evidence="1">5-oxoprolinase subunit A</fullName>
        <shortName evidence="1">5-OPase subunit A</shortName>
        <ecNumber evidence="1">3.5.2.9</ecNumber>
    </recommendedName>
    <alternativeName>
        <fullName evidence="1">5-oxoprolinase (ATP-hydrolyzing) subunit A</fullName>
    </alternativeName>
</protein>
<dbReference type="InterPro" id="IPR005501">
    <property type="entry name" value="LamB/YcsF/PxpA-like"/>
</dbReference>
<dbReference type="Pfam" id="PF03746">
    <property type="entry name" value="LamB_YcsF"/>
    <property type="match status" value="1"/>
</dbReference>